<dbReference type="AlphaFoldDB" id="A0A364VE41"/>
<dbReference type="Pfam" id="PF07972">
    <property type="entry name" value="Flavodoxin_NdrI"/>
    <property type="match status" value="1"/>
</dbReference>
<dbReference type="PANTHER" id="PTHR37297">
    <property type="entry name" value="PROTEIN NRDI"/>
    <property type="match status" value="1"/>
</dbReference>
<accession>A0A364VE41</accession>
<name>A0A364VE41_9CORY</name>
<dbReference type="NCBIfam" id="TIGR00333">
    <property type="entry name" value="nrdI"/>
    <property type="match status" value="1"/>
</dbReference>
<dbReference type="OrthoDB" id="350535at2"/>
<dbReference type="Proteomes" id="UP000251047">
    <property type="component" value="Unassembled WGS sequence"/>
</dbReference>
<dbReference type="Gene3D" id="3.40.50.360">
    <property type="match status" value="1"/>
</dbReference>
<gene>
    <name evidence="1" type="primary">nrdI</name>
    <name evidence="1" type="ORF">CWC39_00805</name>
</gene>
<dbReference type="SUPFAM" id="SSF52218">
    <property type="entry name" value="Flavoproteins"/>
    <property type="match status" value="1"/>
</dbReference>
<dbReference type="PANTHER" id="PTHR37297:SF1">
    <property type="entry name" value="PROTEIN NRDI"/>
    <property type="match status" value="1"/>
</dbReference>
<evidence type="ECO:0000313" key="2">
    <source>
        <dbReference type="Proteomes" id="UP000251047"/>
    </source>
</evidence>
<proteinExistence type="predicted"/>
<organism evidence="1 2">
    <name type="scientific">Corynebacterium heidelbergense</name>
    <dbReference type="NCBI Taxonomy" id="2055947"/>
    <lineage>
        <taxon>Bacteria</taxon>
        <taxon>Bacillati</taxon>
        <taxon>Actinomycetota</taxon>
        <taxon>Actinomycetes</taxon>
        <taxon>Mycobacteriales</taxon>
        <taxon>Corynebacteriaceae</taxon>
        <taxon>Corynebacterium</taxon>
    </lineage>
</organism>
<comment type="caution">
    <text evidence="1">The sequence shown here is derived from an EMBL/GenBank/DDBJ whole genome shotgun (WGS) entry which is preliminary data.</text>
</comment>
<protein>
    <submittedName>
        <fullName evidence="1">Class Ib ribonucleoside-diphosphate reductase assembly flavoprotein NrdI</fullName>
    </submittedName>
</protein>
<dbReference type="InterPro" id="IPR029039">
    <property type="entry name" value="Flavoprotein-like_sf"/>
</dbReference>
<sequence>MERPRETGVAWCTTMNPSSWSTMSHEHTPLAYYWSSPSGNTKALADKLQCETRPIGEGATAPYILITPTYEQPRAGNTIPPQVARWLENNHSLLVGVIGTGNRNFGGLFCRAAVDVSTTYRVPVLHRCELRGTDADTRTIDAGIAQHFDTLTRLRGIT</sequence>
<dbReference type="GO" id="GO:0010181">
    <property type="term" value="F:FMN binding"/>
    <property type="evidence" value="ECO:0007669"/>
    <property type="project" value="InterPro"/>
</dbReference>
<dbReference type="EMBL" id="PHQP01000003">
    <property type="protein sequence ID" value="RAV34910.1"/>
    <property type="molecule type" value="Genomic_DNA"/>
</dbReference>
<evidence type="ECO:0000313" key="1">
    <source>
        <dbReference type="EMBL" id="RAV34910.1"/>
    </source>
</evidence>
<dbReference type="InterPro" id="IPR004465">
    <property type="entry name" value="RNR_NrdI"/>
</dbReference>
<reference evidence="1 2" key="1">
    <citation type="journal article" date="2018" name="Syst. Appl. Microbiol.">
        <title>Corynebacterium heidelbergense sp. nov., isolated from the preen glands of Egyptian geese (Alopochen aegyptiacus).</title>
        <authorList>
            <person name="Braun M.S."/>
            <person name="Wang E."/>
            <person name="Zimmermann S."/>
            <person name="Wink M."/>
        </authorList>
    </citation>
    <scope>NUCLEOTIDE SEQUENCE [LARGE SCALE GENOMIC DNA]</scope>
    <source>
        <strain evidence="1 2">DSM 104638</strain>
    </source>
</reference>